<organism evidence="10 11">
    <name type="scientific">Gracilibacillus ureilyticus</name>
    <dbReference type="NCBI Taxonomy" id="531814"/>
    <lineage>
        <taxon>Bacteria</taxon>
        <taxon>Bacillati</taxon>
        <taxon>Bacillota</taxon>
        <taxon>Bacilli</taxon>
        <taxon>Bacillales</taxon>
        <taxon>Bacillaceae</taxon>
        <taxon>Gracilibacillus</taxon>
    </lineage>
</organism>
<dbReference type="Pfam" id="PF14559">
    <property type="entry name" value="TPR_19"/>
    <property type="match status" value="1"/>
</dbReference>
<dbReference type="Pfam" id="PF01694">
    <property type="entry name" value="Rhomboid"/>
    <property type="match status" value="1"/>
</dbReference>
<dbReference type="Gene3D" id="1.25.40.10">
    <property type="entry name" value="Tetratricopeptide repeat domain"/>
    <property type="match status" value="1"/>
</dbReference>
<dbReference type="InterPro" id="IPR011990">
    <property type="entry name" value="TPR-like_helical_dom_sf"/>
</dbReference>
<comment type="similarity">
    <text evidence="2">Belongs to the peptidase S54 family.</text>
</comment>
<keyword evidence="5 8" id="KW-1133">Transmembrane helix</keyword>
<evidence type="ECO:0000256" key="5">
    <source>
        <dbReference type="ARBA" id="ARBA00022989"/>
    </source>
</evidence>
<dbReference type="InterPro" id="IPR019734">
    <property type="entry name" value="TPR_rpt"/>
</dbReference>
<evidence type="ECO:0000256" key="7">
    <source>
        <dbReference type="PROSITE-ProRule" id="PRU00339"/>
    </source>
</evidence>
<dbReference type="GO" id="GO:0006508">
    <property type="term" value="P:proteolysis"/>
    <property type="evidence" value="ECO:0007669"/>
    <property type="project" value="UniProtKB-KW"/>
</dbReference>
<evidence type="ECO:0000256" key="8">
    <source>
        <dbReference type="SAM" id="Phobius"/>
    </source>
</evidence>
<dbReference type="InterPro" id="IPR022764">
    <property type="entry name" value="Peptidase_S54_rhomboid_dom"/>
</dbReference>
<dbReference type="PANTHER" id="PTHR43731">
    <property type="entry name" value="RHOMBOID PROTEASE"/>
    <property type="match status" value="1"/>
</dbReference>
<feature type="transmembrane region" description="Helical" evidence="8">
    <location>
        <begin position="185"/>
        <end position="204"/>
    </location>
</feature>
<evidence type="ECO:0000259" key="9">
    <source>
        <dbReference type="Pfam" id="PF01694"/>
    </source>
</evidence>
<feature type="transmembrane region" description="Helical" evidence="8">
    <location>
        <begin position="344"/>
        <end position="362"/>
    </location>
</feature>
<feature type="transmembrane region" description="Helical" evidence="8">
    <location>
        <begin position="266"/>
        <end position="284"/>
    </location>
</feature>
<dbReference type="Proteomes" id="UP000199687">
    <property type="component" value="Unassembled WGS sequence"/>
</dbReference>
<feature type="transmembrane region" description="Helical" evidence="8">
    <location>
        <begin position="229"/>
        <end position="254"/>
    </location>
</feature>
<accession>A0A1H9M047</accession>
<dbReference type="PROSITE" id="PS50293">
    <property type="entry name" value="TPR_REGION"/>
    <property type="match status" value="1"/>
</dbReference>
<reference evidence="10 11" key="1">
    <citation type="submission" date="2016-10" db="EMBL/GenBank/DDBJ databases">
        <authorList>
            <person name="de Groot N.N."/>
        </authorList>
    </citation>
    <scope>NUCLEOTIDE SEQUENCE [LARGE SCALE GENOMIC DNA]</scope>
    <source>
        <strain evidence="10 11">CGMCC 1.7727</strain>
    </source>
</reference>
<dbReference type="EMBL" id="FOGL01000001">
    <property type="protein sequence ID" value="SER16959.1"/>
    <property type="molecule type" value="Genomic_DNA"/>
</dbReference>
<evidence type="ECO:0000313" key="11">
    <source>
        <dbReference type="Proteomes" id="UP000199687"/>
    </source>
</evidence>
<dbReference type="AlphaFoldDB" id="A0A1H9M047"/>
<dbReference type="OrthoDB" id="9813074at2"/>
<evidence type="ECO:0000256" key="3">
    <source>
        <dbReference type="ARBA" id="ARBA00022692"/>
    </source>
</evidence>
<dbReference type="GO" id="GO:0004252">
    <property type="term" value="F:serine-type endopeptidase activity"/>
    <property type="evidence" value="ECO:0007669"/>
    <property type="project" value="InterPro"/>
</dbReference>
<dbReference type="SUPFAM" id="SSF144091">
    <property type="entry name" value="Rhomboid-like"/>
    <property type="match status" value="1"/>
</dbReference>
<gene>
    <name evidence="10" type="ORF">SAMN04487944_101483</name>
</gene>
<evidence type="ECO:0000256" key="4">
    <source>
        <dbReference type="ARBA" id="ARBA00022801"/>
    </source>
</evidence>
<dbReference type="SMART" id="SM00028">
    <property type="entry name" value="TPR"/>
    <property type="match status" value="2"/>
</dbReference>
<feature type="domain" description="Peptidase S54 rhomboid" evidence="9">
    <location>
        <begin position="227"/>
        <end position="360"/>
    </location>
</feature>
<keyword evidence="6 8" id="KW-0472">Membrane</keyword>
<dbReference type="PANTHER" id="PTHR43731:SF14">
    <property type="entry name" value="PRESENILIN-ASSOCIATED RHOMBOID-LIKE PROTEIN, MITOCHONDRIAL"/>
    <property type="match status" value="1"/>
</dbReference>
<dbReference type="GO" id="GO:0016020">
    <property type="term" value="C:membrane"/>
    <property type="evidence" value="ECO:0007669"/>
    <property type="project" value="UniProtKB-SubCell"/>
</dbReference>
<evidence type="ECO:0000256" key="6">
    <source>
        <dbReference type="ARBA" id="ARBA00023136"/>
    </source>
</evidence>
<comment type="subcellular location">
    <subcellularLocation>
        <location evidence="1">Membrane</location>
        <topology evidence="1">Multi-pass membrane protein</topology>
    </subcellularLocation>
</comment>
<evidence type="ECO:0000256" key="1">
    <source>
        <dbReference type="ARBA" id="ARBA00004141"/>
    </source>
</evidence>
<sequence>MMLLEGWCFILYIRKQYLQNQFVLNLMKEGFELISTNRSQDEYLLLRNSNSIVDVVHVSLLQHDWKRDMEQHIIQVERKYKEAKPNFLSRKKTQFFHIYIVDYPPVDDWMSVYSANKGISVFMVDESSTWIDINERLQLNQLDTSVPDNLLDLEQSVYTLKQKIILMHTAEMDKRKKLFEQGKPFFTYILLAMNVIMFGLLEFFGGSTSTDTLLTFGAKYNLAIVEGEWWRILTSMFLHIGIPHIVLNMMALYFIGSLVERIYGNLRFILIYFLSGIAGGIASFALNDSIAAGASGAIFGLFGALLFFGTQFPKDFFRTIGWNVIFVVCLNVVFGFTVDQIDNDAHIGGLIGGFAASGIVMFRQYRRKLIQITATVCLVLLLSILGTYGYYNEANHYNESVRLQVIQQLIKEENYDAIIHSASEIIPYAEEWKAELYFYRSFAHIHLKNDPEAIDDLEACLELKPDFEEALFNLAQLYRKNNRNSDALPLIEKALKLNPDNQDIQMLYDLIKQDQV</sequence>
<feature type="transmembrane region" description="Helical" evidence="8">
    <location>
        <begin position="320"/>
        <end position="338"/>
    </location>
</feature>
<dbReference type="InterPro" id="IPR035952">
    <property type="entry name" value="Rhomboid-like_sf"/>
</dbReference>
<keyword evidence="4" id="KW-0378">Hydrolase</keyword>
<keyword evidence="11" id="KW-1185">Reference proteome</keyword>
<name>A0A1H9M047_9BACI</name>
<evidence type="ECO:0000256" key="2">
    <source>
        <dbReference type="ARBA" id="ARBA00009045"/>
    </source>
</evidence>
<keyword evidence="10" id="KW-0645">Protease</keyword>
<evidence type="ECO:0000313" key="10">
    <source>
        <dbReference type="EMBL" id="SER16959.1"/>
    </source>
</evidence>
<protein>
    <submittedName>
        <fullName evidence="10">Rhomboid protease GluP</fullName>
    </submittedName>
</protein>
<feature type="transmembrane region" description="Helical" evidence="8">
    <location>
        <begin position="369"/>
        <end position="391"/>
    </location>
</feature>
<dbReference type="Gene3D" id="1.20.1540.10">
    <property type="entry name" value="Rhomboid-like"/>
    <property type="match status" value="1"/>
</dbReference>
<proteinExistence type="inferred from homology"/>
<keyword evidence="3 8" id="KW-0812">Transmembrane</keyword>
<dbReference type="PROSITE" id="PS50005">
    <property type="entry name" value="TPR"/>
    <property type="match status" value="1"/>
</dbReference>
<keyword evidence="7" id="KW-0802">TPR repeat</keyword>
<feature type="transmembrane region" description="Helical" evidence="8">
    <location>
        <begin position="290"/>
        <end position="308"/>
    </location>
</feature>
<dbReference type="InterPro" id="IPR050925">
    <property type="entry name" value="Rhomboid_protease_S54"/>
</dbReference>
<dbReference type="SUPFAM" id="SSF48452">
    <property type="entry name" value="TPR-like"/>
    <property type="match status" value="1"/>
</dbReference>
<feature type="repeat" description="TPR" evidence="7">
    <location>
        <begin position="468"/>
        <end position="501"/>
    </location>
</feature>
<dbReference type="STRING" id="531814.SAMN04487944_101483"/>